<organism evidence="1 2">
    <name type="scientific">Racocetra persica</name>
    <dbReference type="NCBI Taxonomy" id="160502"/>
    <lineage>
        <taxon>Eukaryota</taxon>
        <taxon>Fungi</taxon>
        <taxon>Fungi incertae sedis</taxon>
        <taxon>Mucoromycota</taxon>
        <taxon>Glomeromycotina</taxon>
        <taxon>Glomeromycetes</taxon>
        <taxon>Diversisporales</taxon>
        <taxon>Gigasporaceae</taxon>
        <taxon>Racocetra</taxon>
    </lineage>
</organism>
<gene>
    <name evidence="1" type="ORF">RPERSI_LOCUS31661</name>
</gene>
<sequence>ENIYSVEDPNLNVNLELNQDQHDQANQLLIDNINIFSENILEDG</sequence>
<keyword evidence="2" id="KW-1185">Reference proteome</keyword>
<proteinExistence type="predicted"/>
<accession>A0ACA9SKC7</accession>
<evidence type="ECO:0000313" key="1">
    <source>
        <dbReference type="EMBL" id="CAG8840978.1"/>
    </source>
</evidence>
<feature type="non-terminal residue" evidence="1">
    <location>
        <position position="1"/>
    </location>
</feature>
<evidence type="ECO:0000313" key="2">
    <source>
        <dbReference type="Proteomes" id="UP000789920"/>
    </source>
</evidence>
<reference evidence="1" key="1">
    <citation type="submission" date="2021-06" db="EMBL/GenBank/DDBJ databases">
        <authorList>
            <person name="Kallberg Y."/>
            <person name="Tangrot J."/>
            <person name="Rosling A."/>
        </authorList>
    </citation>
    <scope>NUCLEOTIDE SEQUENCE</scope>
    <source>
        <strain evidence="1">MA461A</strain>
    </source>
</reference>
<comment type="caution">
    <text evidence="1">The sequence shown here is derived from an EMBL/GenBank/DDBJ whole genome shotgun (WGS) entry which is preliminary data.</text>
</comment>
<dbReference type="Proteomes" id="UP000789920">
    <property type="component" value="Unassembled WGS sequence"/>
</dbReference>
<dbReference type="EMBL" id="CAJVQC010128517">
    <property type="protein sequence ID" value="CAG8840978.1"/>
    <property type="molecule type" value="Genomic_DNA"/>
</dbReference>
<protein>
    <submittedName>
        <fullName evidence="1">14821_t:CDS:1</fullName>
    </submittedName>
</protein>
<name>A0ACA9SKC7_9GLOM</name>
<feature type="non-terminal residue" evidence="1">
    <location>
        <position position="44"/>
    </location>
</feature>